<protein>
    <submittedName>
        <fullName evidence="1">Uncharacterized protein</fullName>
    </submittedName>
</protein>
<name>A0A139M8H0_STROR</name>
<dbReference type="AlphaFoldDB" id="A0A139M8H0"/>
<sequence>MAEASKAVRYEKLDKLKDEILEKYKYDRRAGNSIIHNTCFDKTISLIEVEMSDK</sequence>
<comment type="caution">
    <text evidence="1">The sequence shown here is derived from an EMBL/GenBank/DDBJ whole genome shotgun (WGS) entry which is preliminary data.</text>
</comment>
<reference evidence="1 2" key="1">
    <citation type="submission" date="2016-01" db="EMBL/GenBank/DDBJ databases">
        <title>Highly variable Streptococcus oralis are common among viridans streptococci isolated from primates.</title>
        <authorList>
            <person name="Denapaite D."/>
            <person name="Rieger M."/>
            <person name="Koendgen S."/>
            <person name="Brueckner R."/>
            <person name="Ochigava I."/>
            <person name="Kappeler P."/>
            <person name="Maetz-Rensing K."/>
            <person name="Leendertz F."/>
            <person name="Hakenbeck R."/>
        </authorList>
    </citation>
    <scope>NUCLEOTIDE SEQUENCE [LARGE SCALE GENOMIC DNA]</scope>
    <source>
        <strain evidence="1 2">DD05</strain>
    </source>
</reference>
<dbReference type="Proteomes" id="UP000070541">
    <property type="component" value="Unassembled WGS sequence"/>
</dbReference>
<dbReference type="EMBL" id="LQOG01000031">
    <property type="protein sequence ID" value="KXT60076.1"/>
    <property type="molecule type" value="Genomic_DNA"/>
</dbReference>
<evidence type="ECO:0000313" key="1">
    <source>
        <dbReference type="EMBL" id="KXT60076.1"/>
    </source>
</evidence>
<gene>
    <name evidence="1" type="ORF">SORDD05_01243</name>
</gene>
<evidence type="ECO:0000313" key="2">
    <source>
        <dbReference type="Proteomes" id="UP000070541"/>
    </source>
</evidence>
<proteinExistence type="predicted"/>
<accession>A0A139M8H0</accession>
<organism evidence="1 2">
    <name type="scientific">Streptococcus oralis</name>
    <dbReference type="NCBI Taxonomy" id="1303"/>
    <lineage>
        <taxon>Bacteria</taxon>
        <taxon>Bacillati</taxon>
        <taxon>Bacillota</taxon>
        <taxon>Bacilli</taxon>
        <taxon>Lactobacillales</taxon>
        <taxon>Streptococcaceae</taxon>
        <taxon>Streptococcus</taxon>
    </lineage>
</organism>
<dbReference type="PATRIC" id="fig|1303.76.peg.1293"/>